<dbReference type="InterPro" id="IPR046529">
    <property type="entry name" value="DUF6594"/>
</dbReference>
<dbReference type="Proteomes" id="UP001201980">
    <property type="component" value="Unassembled WGS sequence"/>
</dbReference>
<gene>
    <name evidence="2" type="ORF">MKZ38_000270</name>
</gene>
<accession>A0AAD5RRQ9</accession>
<evidence type="ECO:0000259" key="1">
    <source>
        <dbReference type="Pfam" id="PF20237"/>
    </source>
</evidence>
<comment type="caution">
    <text evidence="2">The sequence shown here is derived from an EMBL/GenBank/DDBJ whole genome shotgun (WGS) entry which is preliminary data.</text>
</comment>
<feature type="domain" description="DUF6594" evidence="1">
    <location>
        <begin position="10"/>
        <end position="59"/>
    </location>
</feature>
<evidence type="ECO:0000313" key="2">
    <source>
        <dbReference type="EMBL" id="KAJ2902685.1"/>
    </source>
</evidence>
<protein>
    <recommendedName>
        <fullName evidence="1">DUF6594 domain-containing protein</fullName>
    </recommendedName>
</protein>
<evidence type="ECO:0000313" key="3">
    <source>
        <dbReference type="Proteomes" id="UP001201980"/>
    </source>
</evidence>
<proteinExistence type="predicted"/>
<organism evidence="2 3">
    <name type="scientific">Zalerion maritima</name>
    <dbReference type="NCBI Taxonomy" id="339359"/>
    <lineage>
        <taxon>Eukaryota</taxon>
        <taxon>Fungi</taxon>
        <taxon>Dikarya</taxon>
        <taxon>Ascomycota</taxon>
        <taxon>Pezizomycotina</taxon>
        <taxon>Sordariomycetes</taxon>
        <taxon>Lulworthiomycetidae</taxon>
        <taxon>Lulworthiales</taxon>
        <taxon>Lulworthiaceae</taxon>
        <taxon>Zalerion</taxon>
    </lineage>
</organism>
<keyword evidence="3" id="KW-1185">Reference proteome</keyword>
<name>A0AAD5RRQ9_9PEZI</name>
<dbReference type="EMBL" id="JAKWBI020000106">
    <property type="protein sequence ID" value="KAJ2902685.1"/>
    <property type="molecule type" value="Genomic_DNA"/>
</dbReference>
<dbReference type="Pfam" id="PF20237">
    <property type="entry name" value="DUF6594"/>
    <property type="match status" value="1"/>
</dbReference>
<dbReference type="AlphaFoldDB" id="A0AAD5RRQ9"/>
<reference evidence="2" key="1">
    <citation type="submission" date="2022-07" db="EMBL/GenBank/DDBJ databases">
        <title>Draft genome sequence of Zalerion maritima ATCC 34329, a (micro)plastics degrading marine fungus.</title>
        <authorList>
            <person name="Paco A."/>
            <person name="Goncalves M.F.M."/>
            <person name="Rocha-Santos T.A.P."/>
            <person name="Alves A."/>
        </authorList>
    </citation>
    <scope>NUCLEOTIDE SEQUENCE</scope>
    <source>
        <strain evidence="2">ATCC 34329</strain>
    </source>
</reference>
<sequence>MGIYSPSGGYAGLAHWMALDPENEPLVYRKFDKLGAYNLLYMQSELLELEFQIKDLDQHIFRGLDINPKEAAMGWEVSWSTPRGSTTDQRC</sequence>